<keyword evidence="1" id="KW-0812">Transmembrane</keyword>
<evidence type="ECO:0000313" key="2">
    <source>
        <dbReference type="EMBL" id="GHP01618.1"/>
    </source>
</evidence>
<gene>
    <name evidence="2" type="ORF">PPROV_000037400</name>
</gene>
<feature type="transmembrane region" description="Helical" evidence="1">
    <location>
        <begin position="207"/>
        <end position="228"/>
    </location>
</feature>
<dbReference type="PANTHER" id="PTHR31766:SF2">
    <property type="entry name" value="GLABROUS1 ENHANCER-BINDING PROTEIN-LIKE 2"/>
    <property type="match status" value="1"/>
</dbReference>
<keyword evidence="1" id="KW-0472">Membrane</keyword>
<sequence>MAADYSFLRLFSTDPASPPFSSLLNNSILSFVFFTAVTAIAYFLPFASKLERLHSKLLRIQFTNRVAAFTHAVIVVTLGALVYFETGFKQGWSLMSIDVTPLSMLTHDVAFGYFLYDFAFMATFEPNWLYYCHHVGSLGTIATTRLLSTTQWLTVNAILFGELTNPLQLPWEFARIASKKLSEKRTDAALATSRDLKRLYESLSLPYTLLYVLCRVFYAPGFTLRHIYVWYTRYNLRTGGDVPLSFISPQPFCTFVYLMVFITISVSWQWAHGIVTGYIKFRAKRRTQKKA</sequence>
<evidence type="ECO:0000256" key="1">
    <source>
        <dbReference type="SAM" id="Phobius"/>
    </source>
</evidence>
<feature type="transmembrane region" description="Helical" evidence="1">
    <location>
        <begin position="66"/>
        <end position="84"/>
    </location>
</feature>
<evidence type="ECO:0008006" key="4">
    <source>
        <dbReference type="Google" id="ProtNLM"/>
    </source>
</evidence>
<feature type="transmembrane region" description="Helical" evidence="1">
    <location>
        <begin position="27"/>
        <end position="45"/>
    </location>
</feature>
<name>A0A830H4S4_9CHLO</name>
<reference evidence="2" key="1">
    <citation type="submission" date="2020-10" db="EMBL/GenBank/DDBJ databases">
        <title>Unveiling of a novel bifunctional photoreceptor, Dualchrome1, isolated from a cosmopolitan green alga.</title>
        <authorList>
            <person name="Suzuki S."/>
            <person name="Kawachi M."/>
        </authorList>
    </citation>
    <scope>NUCLEOTIDE SEQUENCE</scope>
    <source>
        <strain evidence="2">NIES 2893</strain>
    </source>
</reference>
<protein>
    <recommendedName>
        <fullName evidence="4">TLC domain-containing protein</fullName>
    </recommendedName>
</protein>
<keyword evidence="1" id="KW-1133">Transmembrane helix</keyword>
<dbReference type="OrthoDB" id="204175at2759"/>
<accession>A0A830H4S4</accession>
<feature type="transmembrane region" description="Helical" evidence="1">
    <location>
        <begin position="255"/>
        <end position="279"/>
    </location>
</feature>
<proteinExistence type="predicted"/>
<evidence type="ECO:0000313" key="3">
    <source>
        <dbReference type="Proteomes" id="UP000660262"/>
    </source>
</evidence>
<dbReference type="PANTHER" id="PTHR31766">
    <property type="entry name" value="GLABROUS1 ENHANCER-BINDING PROTEIN-LIKE 2"/>
    <property type="match status" value="1"/>
</dbReference>
<dbReference type="Proteomes" id="UP000660262">
    <property type="component" value="Unassembled WGS sequence"/>
</dbReference>
<comment type="caution">
    <text evidence="2">The sequence shown here is derived from an EMBL/GenBank/DDBJ whole genome shotgun (WGS) entry which is preliminary data.</text>
</comment>
<dbReference type="AlphaFoldDB" id="A0A830H4S4"/>
<dbReference type="EMBL" id="BNJQ01000001">
    <property type="protein sequence ID" value="GHP01618.1"/>
    <property type="molecule type" value="Genomic_DNA"/>
</dbReference>
<keyword evidence="3" id="KW-1185">Reference proteome</keyword>
<dbReference type="InterPro" id="IPR040327">
    <property type="entry name" value="At5g14285-like"/>
</dbReference>
<feature type="transmembrane region" description="Helical" evidence="1">
    <location>
        <begin position="104"/>
        <end position="124"/>
    </location>
</feature>
<organism evidence="2 3">
    <name type="scientific">Pycnococcus provasolii</name>
    <dbReference type="NCBI Taxonomy" id="41880"/>
    <lineage>
        <taxon>Eukaryota</taxon>
        <taxon>Viridiplantae</taxon>
        <taxon>Chlorophyta</taxon>
        <taxon>Pseudoscourfieldiophyceae</taxon>
        <taxon>Pseudoscourfieldiales</taxon>
        <taxon>Pycnococcaceae</taxon>
        <taxon>Pycnococcus</taxon>
    </lineage>
</organism>